<feature type="region of interest" description="Disordered" evidence="1">
    <location>
        <begin position="1"/>
        <end position="22"/>
    </location>
</feature>
<dbReference type="EMBL" id="CANL01000015">
    <property type="protein sequence ID" value="CCM63431.1"/>
    <property type="molecule type" value="Genomic_DNA"/>
</dbReference>
<evidence type="ECO:0000256" key="1">
    <source>
        <dbReference type="SAM" id="MobiDB-lite"/>
    </source>
</evidence>
<evidence type="ECO:0000313" key="3">
    <source>
        <dbReference type="Proteomes" id="UP000018291"/>
    </source>
</evidence>
<gene>
    <name evidence="2" type="ORF">BN381_220005</name>
</gene>
<sequence length="89" mass="9324">MSSGTRWGSESRNPGGVARCPWRRDRCPGPAQVVGRVALSGGVVGLPMVLPMVGTLNEGVESIETVRLPSFEGFLGFDGGFLCVSKTEG</sequence>
<protein>
    <submittedName>
        <fullName evidence="2">Uncharacterized protein</fullName>
    </submittedName>
</protein>
<accession>R4Z2C6</accession>
<proteinExistence type="predicted"/>
<dbReference type="STRING" id="1229780.BN381_220005"/>
<organism evidence="2 3">
    <name type="scientific">Candidatus Neomicrothrix parvicella RN1</name>
    <dbReference type="NCBI Taxonomy" id="1229780"/>
    <lineage>
        <taxon>Bacteria</taxon>
        <taxon>Bacillati</taxon>
        <taxon>Actinomycetota</taxon>
        <taxon>Acidimicrobiia</taxon>
        <taxon>Acidimicrobiales</taxon>
        <taxon>Microthrixaceae</taxon>
        <taxon>Candidatus Neomicrothrix</taxon>
    </lineage>
</organism>
<reference evidence="2 3" key="1">
    <citation type="journal article" date="2013" name="ISME J.">
        <title>Metabolic model for the filamentous 'Candidatus Microthrix parvicella' based on genomic and metagenomic analyses.</title>
        <authorList>
            <person name="Jon McIlroy S."/>
            <person name="Kristiansen R."/>
            <person name="Albertsen M."/>
            <person name="Michael Karst S."/>
            <person name="Rossetti S."/>
            <person name="Lund Nielsen J."/>
            <person name="Tandoi V."/>
            <person name="James Seviour R."/>
            <person name="Nielsen P.H."/>
        </authorList>
    </citation>
    <scope>NUCLEOTIDE SEQUENCE [LARGE SCALE GENOMIC DNA]</scope>
    <source>
        <strain evidence="2 3">RN1</strain>
    </source>
</reference>
<keyword evidence="3" id="KW-1185">Reference proteome</keyword>
<comment type="caution">
    <text evidence="2">The sequence shown here is derived from an EMBL/GenBank/DDBJ whole genome shotgun (WGS) entry which is preliminary data.</text>
</comment>
<dbReference type="HOGENOM" id="CLU_2449138_0_0_11"/>
<evidence type="ECO:0000313" key="2">
    <source>
        <dbReference type="EMBL" id="CCM63431.1"/>
    </source>
</evidence>
<dbReference type="Proteomes" id="UP000018291">
    <property type="component" value="Unassembled WGS sequence"/>
</dbReference>
<feature type="compositionally biased region" description="Polar residues" evidence="1">
    <location>
        <begin position="1"/>
        <end position="12"/>
    </location>
</feature>
<dbReference type="AlphaFoldDB" id="R4Z2C6"/>
<name>R4Z2C6_9ACTN</name>